<keyword evidence="2" id="KW-1185">Reference proteome</keyword>
<gene>
    <name evidence="1" type="ORF">NPIL_578121</name>
</gene>
<proteinExistence type="predicted"/>
<name>A0A8X6P9V1_NEPPI</name>
<comment type="caution">
    <text evidence="1">The sequence shown here is derived from an EMBL/GenBank/DDBJ whole genome shotgun (WGS) entry which is preliminary data.</text>
</comment>
<accession>A0A8X6P9V1</accession>
<evidence type="ECO:0000313" key="2">
    <source>
        <dbReference type="Proteomes" id="UP000887013"/>
    </source>
</evidence>
<organism evidence="1 2">
    <name type="scientific">Nephila pilipes</name>
    <name type="common">Giant wood spider</name>
    <name type="synonym">Nephila maculata</name>
    <dbReference type="NCBI Taxonomy" id="299642"/>
    <lineage>
        <taxon>Eukaryota</taxon>
        <taxon>Metazoa</taxon>
        <taxon>Ecdysozoa</taxon>
        <taxon>Arthropoda</taxon>
        <taxon>Chelicerata</taxon>
        <taxon>Arachnida</taxon>
        <taxon>Araneae</taxon>
        <taxon>Araneomorphae</taxon>
        <taxon>Entelegynae</taxon>
        <taxon>Araneoidea</taxon>
        <taxon>Nephilidae</taxon>
        <taxon>Nephila</taxon>
    </lineage>
</organism>
<protein>
    <submittedName>
        <fullName evidence="1">Uncharacterized protein</fullName>
    </submittedName>
</protein>
<dbReference type="Proteomes" id="UP000887013">
    <property type="component" value="Unassembled WGS sequence"/>
</dbReference>
<sequence>MQESGKVIEHKHVILGGGEETPKENGTNGREAVVKKEHFNVNIDTQSDSVVVTVTVYPCSVGRKPARQTFPPFVRATKTFVSRQSVLRLDEIPHRHSGASLHKEKFCFRMERIKCRDEDDPLDLLST</sequence>
<dbReference type="AlphaFoldDB" id="A0A8X6P9V1"/>
<dbReference type="EMBL" id="BMAW01017409">
    <property type="protein sequence ID" value="GFT53785.1"/>
    <property type="molecule type" value="Genomic_DNA"/>
</dbReference>
<reference evidence="1" key="1">
    <citation type="submission" date="2020-08" db="EMBL/GenBank/DDBJ databases">
        <title>Multicomponent nature underlies the extraordinary mechanical properties of spider dragline silk.</title>
        <authorList>
            <person name="Kono N."/>
            <person name="Nakamura H."/>
            <person name="Mori M."/>
            <person name="Yoshida Y."/>
            <person name="Ohtoshi R."/>
            <person name="Malay A.D."/>
            <person name="Moran D.A.P."/>
            <person name="Tomita M."/>
            <person name="Numata K."/>
            <person name="Arakawa K."/>
        </authorList>
    </citation>
    <scope>NUCLEOTIDE SEQUENCE</scope>
</reference>
<evidence type="ECO:0000313" key="1">
    <source>
        <dbReference type="EMBL" id="GFT53785.1"/>
    </source>
</evidence>